<protein>
    <submittedName>
        <fullName evidence="3">Uncharacterized protein</fullName>
    </submittedName>
</protein>
<feature type="region of interest" description="Disordered" evidence="2">
    <location>
        <begin position="1"/>
        <end position="42"/>
    </location>
</feature>
<evidence type="ECO:0000313" key="3">
    <source>
        <dbReference type="EMBL" id="KAF7294185.1"/>
    </source>
</evidence>
<name>A0A8H6S6W7_MYCCL</name>
<dbReference type="Proteomes" id="UP000613580">
    <property type="component" value="Unassembled WGS sequence"/>
</dbReference>
<feature type="coiled-coil region" evidence="1">
    <location>
        <begin position="371"/>
        <end position="398"/>
    </location>
</feature>
<dbReference type="AlphaFoldDB" id="A0A8H6S6W7"/>
<feature type="region of interest" description="Disordered" evidence="2">
    <location>
        <begin position="403"/>
        <end position="424"/>
    </location>
</feature>
<evidence type="ECO:0000256" key="2">
    <source>
        <dbReference type="SAM" id="MobiDB-lite"/>
    </source>
</evidence>
<keyword evidence="1" id="KW-0175">Coiled coil</keyword>
<organism evidence="3 4">
    <name type="scientific">Mycena chlorophos</name>
    <name type="common">Agaric fungus</name>
    <name type="synonym">Agaricus chlorophos</name>
    <dbReference type="NCBI Taxonomy" id="658473"/>
    <lineage>
        <taxon>Eukaryota</taxon>
        <taxon>Fungi</taxon>
        <taxon>Dikarya</taxon>
        <taxon>Basidiomycota</taxon>
        <taxon>Agaricomycotina</taxon>
        <taxon>Agaricomycetes</taxon>
        <taxon>Agaricomycetidae</taxon>
        <taxon>Agaricales</taxon>
        <taxon>Marasmiineae</taxon>
        <taxon>Mycenaceae</taxon>
        <taxon>Mycena</taxon>
    </lineage>
</organism>
<feature type="compositionally biased region" description="Acidic residues" evidence="2">
    <location>
        <begin position="288"/>
        <end position="301"/>
    </location>
</feature>
<feature type="region of interest" description="Disordered" evidence="2">
    <location>
        <begin position="287"/>
        <end position="323"/>
    </location>
</feature>
<evidence type="ECO:0000256" key="1">
    <source>
        <dbReference type="SAM" id="Coils"/>
    </source>
</evidence>
<dbReference type="EMBL" id="JACAZE010000019">
    <property type="protein sequence ID" value="KAF7294185.1"/>
    <property type="molecule type" value="Genomic_DNA"/>
</dbReference>
<feature type="compositionally biased region" description="Low complexity" evidence="2">
    <location>
        <begin position="302"/>
        <end position="313"/>
    </location>
</feature>
<feature type="compositionally biased region" description="Low complexity" evidence="2">
    <location>
        <begin position="1"/>
        <end position="20"/>
    </location>
</feature>
<accession>A0A8H6S6W7</accession>
<dbReference type="OrthoDB" id="2610860at2759"/>
<gene>
    <name evidence="3" type="ORF">HMN09_01146900</name>
</gene>
<sequence length="549" mass="60709">MDFGPDNPAPSSSSRPSDSARPNKRPRPASMEADPGPAHVQAGAVPAAPIPAPILFGSMLVLQSIFLGRCLSHSFVMDPRHLETYIYGFWAMALFGYASSRQTNLIRLIQPQFPIWSSQRDLATRNLLNNGGISAATQPDGTARGVFVDLAVIIPITEPRKKLKKRTRGLWPTAGLAGKSLDWFYANVVARFPALEPAFLRVIGLLAPLLIELKRGPPRHASSLSGFYLRLCQLLEAAKEQVEKQAMALYGSWRYRSQDRVFVIAASGDYFVVGRVQRSWANFRDVPDDGDVDGDVGDDVASDQSDSVVPAVPLDGSSQSRRGQASAELAAFERCRPADIQASMARIDALCEDFESESESDDECDEFGAPIDDTYTEIEELRLKAKAQEAKCRKAARALAEFDSDAGTNRRSARPATTTSRSQQKMKLQAKLEDAEEDFAKAARNFARLLKPVLSDTLGPFQVEDLELYHRSQANLDASFYETRSPQDLFTDQVQLDGPLEWSGVLRLGTALADEYLQFIDEDVKQLEDEELQRRKEVQFPDYAGPARG</sequence>
<evidence type="ECO:0000313" key="4">
    <source>
        <dbReference type="Proteomes" id="UP000613580"/>
    </source>
</evidence>
<proteinExistence type="predicted"/>
<keyword evidence="4" id="KW-1185">Reference proteome</keyword>
<reference evidence="3" key="1">
    <citation type="submission" date="2020-05" db="EMBL/GenBank/DDBJ databases">
        <title>Mycena genomes resolve the evolution of fungal bioluminescence.</title>
        <authorList>
            <person name="Tsai I.J."/>
        </authorList>
    </citation>
    <scope>NUCLEOTIDE SEQUENCE</scope>
    <source>
        <strain evidence="3">110903Hualien_Pintung</strain>
    </source>
</reference>
<comment type="caution">
    <text evidence="3">The sequence shown here is derived from an EMBL/GenBank/DDBJ whole genome shotgun (WGS) entry which is preliminary data.</text>
</comment>